<dbReference type="InterPro" id="IPR008482">
    <property type="entry name" value="DUF763"/>
</dbReference>
<dbReference type="RefSeq" id="WP_125743025.1">
    <property type="nucleotide sequence ID" value="NZ_RCOR01000050.1"/>
</dbReference>
<evidence type="ECO:0000313" key="1">
    <source>
        <dbReference type="EMBL" id="RSN67065.1"/>
    </source>
</evidence>
<proteinExistence type="predicted"/>
<dbReference type="EMBL" id="RCOR01000050">
    <property type="protein sequence ID" value="RSN67065.1"/>
    <property type="molecule type" value="Genomic_DNA"/>
</dbReference>
<reference evidence="1 2" key="1">
    <citation type="submission" date="2018-10" db="EMBL/GenBank/DDBJ databases">
        <title>Co-occurring genomic capacity for anaerobic methane metabolism and dissimilatory sulfite reduction discovered in the Korarchaeota.</title>
        <authorList>
            <person name="Mckay L.J."/>
            <person name="Dlakic M."/>
            <person name="Fields M.W."/>
            <person name="Delmont T.O."/>
            <person name="Eren A.M."/>
            <person name="Jay Z.J."/>
            <person name="Klingelsmith K.B."/>
            <person name="Rusch D.B."/>
            <person name="Inskeep W.P."/>
        </authorList>
    </citation>
    <scope>NUCLEOTIDE SEQUENCE [LARGE SCALE GENOMIC DNA]</scope>
    <source>
        <strain evidence="1 2">WS</strain>
    </source>
</reference>
<comment type="caution">
    <text evidence="1">The sequence shown here is derived from an EMBL/GenBank/DDBJ whole genome shotgun (WGS) entry which is preliminary data.</text>
</comment>
<gene>
    <name evidence="1" type="ORF">D9Q81_09310</name>
</gene>
<name>A0A429FZZ0_9CREN</name>
<dbReference type="AlphaFoldDB" id="A0A429FZZ0"/>
<organism evidence="1 2">
    <name type="scientific">Candidatus Korarchaeum cryptofilum</name>
    <dbReference type="NCBI Taxonomy" id="498846"/>
    <lineage>
        <taxon>Archaea</taxon>
        <taxon>Thermoproteota</taxon>
        <taxon>Candidatus Korarchaeia</taxon>
        <taxon>Candidatus Korarchaeales</taxon>
        <taxon>Candidatus Korarchaeaceae</taxon>
        <taxon>Candidatus Korarchaeum</taxon>
    </lineage>
</organism>
<dbReference type="Proteomes" id="UP000278149">
    <property type="component" value="Unassembled WGS sequence"/>
</dbReference>
<dbReference type="Pfam" id="PF05559">
    <property type="entry name" value="DUF763"/>
    <property type="match status" value="1"/>
</dbReference>
<dbReference type="PANTHER" id="PTHR38597:SF1">
    <property type="entry name" value="BLL3834 PROTEIN"/>
    <property type="match status" value="1"/>
</dbReference>
<protein>
    <submittedName>
        <fullName evidence="1">DUF763 domain-containing protein</fullName>
    </submittedName>
</protein>
<sequence>MRIVGEAELPLHEGKAPPWLYSRMKALGREIIRTIVNEFGRREFLLRISDPYWFQSLGCVLGYDWHSSGVTTVLTAVIREVLDEEDLGIALCGGKGKRALETPDEIERKGEALSLGYQSIEELKRVSRLAAKVDNAAVQDGHTIYHHALLFTEDGEWAVIQQGMNVEKRTARRYHWISQNIRGFLMDPHYGVIAESREEVLNLAAGESEENRRASLDLIREGRSKLEGLIEEMRAGPLSPYLGVRCLKMPLRIDWKAVEVANQMDPRDYEELLLIRGIGPSLLRALSLVAEVIYDAPASRRDPARYSFAFGGKDGVPFPVRPKLMDRAAEVLRSGIIQSRLSDYEKREALLRLSGGSR</sequence>
<accession>A0A429FZZ0</accession>
<evidence type="ECO:0000313" key="2">
    <source>
        <dbReference type="Proteomes" id="UP000278149"/>
    </source>
</evidence>
<dbReference type="PANTHER" id="PTHR38597">
    <property type="entry name" value="BLL3834 PROTEIN"/>
    <property type="match status" value="1"/>
</dbReference>